<proteinExistence type="predicted"/>
<feature type="transmembrane region" description="Helical" evidence="1">
    <location>
        <begin position="6"/>
        <end position="24"/>
    </location>
</feature>
<dbReference type="OrthoDB" id="2124403at2759"/>
<keyword evidence="3" id="KW-1185">Reference proteome</keyword>
<evidence type="ECO:0000256" key="1">
    <source>
        <dbReference type="SAM" id="Phobius"/>
    </source>
</evidence>
<feature type="transmembrane region" description="Helical" evidence="1">
    <location>
        <begin position="59"/>
        <end position="79"/>
    </location>
</feature>
<comment type="caution">
    <text evidence="2">The sequence shown here is derived from an EMBL/GenBank/DDBJ whole genome shotgun (WGS) entry which is preliminary data.</text>
</comment>
<dbReference type="SUPFAM" id="SSF81321">
    <property type="entry name" value="Family A G protein-coupled receptor-like"/>
    <property type="match status" value="1"/>
</dbReference>
<keyword evidence="1" id="KW-0812">Transmembrane</keyword>
<feature type="transmembrane region" description="Helical" evidence="1">
    <location>
        <begin position="91"/>
        <end position="116"/>
    </location>
</feature>
<dbReference type="Gene3D" id="1.20.1070.10">
    <property type="entry name" value="Rhodopsin 7-helix transmembrane proteins"/>
    <property type="match status" value="1"/>
</dbReference>
<dbReference type="AlphaFoldDB" id="A0A1Y2C048"/>
<organism evidence="2 3">
    <name type="scientific">Rhizoclosmatium globosum</name>
    <dbReference type="NCBI Taxonomy" id="329046"/>
    <lineage>
        <taxon>Eukaryota</taxon>
        <taxon>Fungi</taxon>
        <taxon>Fungi incertae sedis</taxon>
        <taxon>Chytridiomycota</taxon>
        <taxon>Chytridiomycota incertae sedis</taxon>
        <taxon>Chytridiomycetes</taxon>
        <taxon>Chytridiales</taxon>
        <taxon>Chytriomycetaceae</taxon>
        <taxon>Rhizoclosmatium</taxon>
    </lineage>
</organism>
<name>A0A1Y2C048_9FUNG</name>
<dbReference type="EMBL" id="MCGO01000035">
    <property type="protein sequence ID" value="ORY40389.1"/>
    <property type="molecule type" value="Genomic_DNA"/>
</dbReference>
<evidence type="ECO:0000313" key="3">
    <source>
        <dbReference type="Proteomes" id="UP000193642"/>
    </source>
</evidence>
<dbReference type="Proteomes" id="UP000193642">
    <property type="component" value="Unassembled WGS sequence"/>
</dbReference>
<gene>
    <name evidence="2" type="ORF">BCR33DRAFT_719387</name>
</gene>
<reference evidence="2 3" key="1">
    <citation type="submission" date="2016-07" db="EMBL/GenBank/DDBJ databases">
        <title>Pervasive Adenine N6-methylation of Active Genes in Fungi.</title>
        <authorList>
            <consortium name="DOE Joint Genome Institute"/>
            <person name="Mondo S.J."/>
            <person name="Dannebaum R.O."/>
            <person name="Kuo R.C."/>
            <person name="Labutti K."/>
            <person name="Haridas S."/>
            <person name="Kuo A."/>
            <person name="Salamov A."/>
            <person name="Ahrendt S.R."/>
            <person name="Lipzen A."/>
            <person name="Sullivan W."/>
            <person name="Andreopoulos W.B."/>
            <person name="Clum A."/>
            <person name="Lindquist E."/>
            <person name="Daum C."/>
            <person name="Ramamoorthy G.K."/>
            <person name="Gryganskyi A."/>
            <person name="Culley D."/>
            <person name="Magnuson J.K."/>
            <person name="James T.Y."/>
            <person name="O'Malley M.A."/>
            <person name="Stajich J.E."/>
            <person name="Spatafora J.W."/>
            <person name="Visel A."/>
            <person name="Grigoriev I.V."/>
        </authorList>
    </citation>
    <scope>NUCLEOTIDE SEQUENCE [LARGE SCALE GENOMIC DNA]</scope>
    <source>
        <strain evidence="2 3">JEL800</strain>
    </source>
</reference>
<keyword evidence="1" id="KW-0472">Membrane</keyword>
<protein>
    <recommendedName>
        <fullName evidence="4">G-protein coupled receptors family 1 profile domain-containing protein</fullName>
    </recommendedName>
</protein>
<evidence type="ECO:0008006" key="4">
    <source>
        <dbReference type="Google" id="ProtNLM"/>
    </source>
</evidence>
<keyword evidence="1" id="KW-1133">Transmembrane helix</keyword>
<evidence type="ECO:0000313" key="2">
    <source>
        <dbReference type="EMBL" id="ORY40389.1"/>
    </source>
</evidence>
<accession>A0A1Y2C048</accession>
<sequence length="148" mass="17079">MYIWILTNSIGFITGFGAIIYCYTATYKFIKRRISETLADHHVDQVRVLLQRKVLRNSILMTIGVLICYIPESIAMGFMSAKVLRRDTVVGAVLIAISYASMLADTIVTPCLILYFSAPLRDAFCFWKQREKDEDEWGVRYDDDLLRH</sequence>